<feature type="transmembrane region" description="Helical" evidence="8">
    <location>
        <begin position="543"/>
        <end position="561"/>
    </location>
</feature>
<evidence type="ECO:0000313" key="11">
    <source>
        <dbReference type="Proteomes" id="UP000271683"/>
    </source>
</evidence>
<feature type="domain" description="Membrane transport protein MMPL" evidence="9">
    <location>
        <begin position="454"/>
        <end position="694"/>
    </location>
</feature>
<protein>
    <submittedName>
        <fullName evidence="10">RND superfamily putative drug exporter</fullName>
    </submittedName>
</protein>
<feature type="compositionally biased region" description="Pro residues" evidence="7">
    <location>
        <begin position="761"/>
        <end position="774"/>
    </location>
</feature>
<comment type="caution">
    <text evidence="10">The sequence shown here is derived from an EMBL/GenBank/DDBJ whole genome shotgun (WGS) entry which is preliminary data.</text>
</comment>
<evidence type="ECO:0000256" key="7">
    <source>
        <dbReference type="SAM" id="MobiDB-lite"/>
    </source>
</evidence>
<keyword evidence="4 8" id="KW-0812">Transmembrane</keyword>
<evidence type="ECO:0000256" key="6">
    <source>
        <dbReference type="ARBA" id="ARBA00023136"/>
    </source>
</evidence>
<dbReference type="GO" id="GO:0005886">
    <property type="term" value="C:plasma membrane"/>
    <property type="evidence" value="ECO:0007669"/>
    <property type="project" value="UniProtKB-SubCell"/>
</dbReference>
<dbReference type="InterPro" id="IPR050545">
    <property type="entry name" value="Mycobact_MmpL"/>
</dbReference>
<dbReference type="EMBL" id="RJKL01000001">
    <property type="protein sequence ID" value="ROP27333.1"/>
    <property type="molecule type" value="Genomic_DNA"/>
</dbReference>
<feature type="compositionally biased region" description="Pro residues" evidence="7">
    <location>
        <begin position="872"/>
        <end position="901"/>
    </location>
</feature>
<name>A0A3N1GAQ8_9ACTN</name>
<evidence type="ECO:0000256" key="4">
    <source>
        <dbReference type="ARBA" id="ARBA00022692"/>
    </source>
</evidence>
<dbReference type="Gene3D" id="1.20.1640.10">
    <property type="entry name" value="Multidrug efflux transporter AcrB transmembrane domain"/>
    <property type="match status" value="2"/>
</dbReference>
<accession>A0A3N1GAQ8</accession>
<evidence type="ECO:0000256" key="2">
    <source>
        <dbReference type="ARBA" id="ARBA00010157"/>
    </source>
</evidence>
<feature type="transmembrane region" description="Helical" evidence="8">
    <location>
        <begin position="581"/>
        <end position="601"/>
    </location>
</feature>
<feature type="transmembrane region" description="Helical" evidence="8">
    <location>
        <begin position="233"/>
        <end position="253"/>
    </location>
</feature>
<feature type="transmembrane region" description="Helical" evidence="8">
    <location>
        <begin position="201"/>
        <end position="221"/>
    </location>
</feature>
<feature type="region of interest" description="Disordered" evidence="7">
    <location>
        <begin position="753"/>
        <end position="775"/>
    </location>
</feature>
<feature type="transmembrane region" description="Helical" evidence="8">
    <location>
        <begin position="274"/>
        <end position="295"/>
    </location>
</feature>
<dbReference type="Proteomes" id="UP000271683">
    <property type="component" value="Unassembled WGS sequence"/>
</dbReference>
<feature type="compositionally biased region" description="Low complexity" evidence="7">
    <location>
        <begin position="902"/>
        <end position="915"/>
    </location>
</feature>
<feature type="transmembrane region" description="Helical" evidence="8">
    <location>
        <begin position="174"/>
        <end position="194"/>
    </location>
</feature>
<evidence type="ECO:0000256" key="1">
    <source>
        <dbReference type="ARBA" id="ARBA00004651"/>
    </source>
</evidence>
<dbReference type="PANTHER" id="PTHR33406">
    <property type="entry name" value="MEMBRANE PROTEIN MJ1562-RELATED"/>
    <property type="match status" value="1"/>
</dbReference>
<reference evidence="10 11" key="1">
    <citation type="submission" date="2018-11" db="EMBL/GenBank/DDBJ databases">
        <title>Sequencing the genomes of 1000 actinobacteria strains.</title>
        <authorList>
            <person name="Klenk H.-P."/>
        </authorList>
    </citation>
    <scope>NUCLEOTIDE SEQUENCE [LARGE SCALE GENOMIC DNA]</scope>
    <source>
        <strain evidence="10 11">DSM 43634</strain>
    </source>
</reference>
<feature type="transmembrane region" description="Helical" evidence="8">
    <location>
        <begin position="628"/>
        <end position="647"/>
    </location>
</feature>
<keyword evidence="5 8" id="KW-1133">Transmembrane helix</keyword>
<comment type="similarity">
    <text evidence="2">Belongs to the resistance-nodulation-cell division (RND) (TC 2.A.6) family. MmpL subfamily.</text>
</comment>
<feature type="domain" description="Membrane transport protein MMPL" evidence="9">
    <location>
        <begin position="45"/>
        <end position="366"/>
    </location>
</feature>
<feature type="transmembrane region" description="Helical" evidence="8">
    <location>
        <begin position="365"/>
        <end position="385"/>
    </location>
</feature>
<sequence length="998" mass="101649">MFAGWGSFVARFRWAVLVCTVAAVAAAGAWGTGVFDKLSEGGYTDPGSESSRATEVAAAELGMQSGDVVVIYRPAKGTIDDAALGHGIEKRLDALPESAVTAVTGYWPGKVAQYAAADRKSAVAVLTLAGADDGEKLAAYREIDDKLTVPDATVQLAGGIPLADASGTRSTRDLAFAEAISLPVVLILLLFIFGSLVAASLPVLVGGCAVLGSLGVLHAIASGHDVNPFAVNVASLLGLGMAIDYGLFMVGRFREEQSSGRTPAQAVTRTVATAGRTVLFSACLLMIALSGLLFFPQGFLKSLAYGGLAAVALAALLSLTLLPALLAVLGHRVDKLPVRLPRRRGGRPEGTGWAALAGFVLRRPVLVALPILAGLAVLAAPIHGVQFGENDERVLPAADPARRAIETLKTDFPVLSSAGIQIVLHGTGEAPKDAPAFADKVAKIPGVAAVTPTGAGGKAVTYTATLTATDPFGPQARTAVERIRDLPPPAGARVLVGGTTARSVDSLSATADRLPQMIGLLVGATLLLMFLAFGSILLPVKAVLMSAVSLGSTFGILVWIFQDGHGADLLRITPAPLEVGIVILMAAVVFGLSTDYEVFLLSRMVEARTRGASTAEAVTTGLARTGRVISAAAVLLIVVTGAFALSSVTTMRFIGIGMIVALFLDATVVRMLLVPAVLRLLGDAAWWAPGPLRRLQERAGLAEYEDELYPTVSAGRHAARALPPASPSHAEDLPSPAVLGSAMPEVAAMVTPRLPSLSPSPSSPSSPSPSPSPAAPALGGGWVFGAVVPGLPTAGSAPVPMPERVTLEEQVPGLPSPATAPSPAAAPSPATTPSPAAAPFPAAAWFPAAASFPAAAPLPAARPENFAAVPLPRRPVPPGDLPRRPVPPVAPPAAPVSPPAVPVSRPAVPVSSPAAPVSPPAGPAFFGPVRATAPVPRTPPDRPLVSPAPAAAPPPAPPATRPADAEFAPDPLVRGRRPRDLSELAPVADLPSRRGPAS</sequence>
<evidence type="ECO:0000256" key="3">
    <source>
        <dbReference type="ARBA" id="ARBA00022475"/>
    </source>
</evidence>
<proteinExistence type="inferred from homology"/>
<dbReference type="SUPFAM" id="SSF82866">
    <property type="entry name" value="Multidrug efflux transporter AcrB transmembrane domain"/>
    <property type="match status" value="2"/>
</dbReference>
<feature type="region of interest" description="Disordered" evidence="7">
    <location>
        <begin position="869"/>
        <end position="998"/>
    </location>
</feature>
<gene>
    <name evidence="10" type="ORF">EDD30_0002</name>
</gene>
<evidence type="ECO:0000313" key="10">
    <source>
        <dbReference type="EMBL" id="ROP27333.1"/>
    </source>
</evidence>
<evidence type="ECO:0000256" key="8">
    <source>
        <dbReference type="SAM" id="Phobius"/>
    </source>
</evidence>
<organism evidence="10 11">
    <name type="scientific">Couchioplanes caeruleus</name>
    <dbReference type="NCBI Taxonomy" id="56438"/>
    <lineage>
        <taxon>Bacteria</taxon>
        <taxon>Bacillati</taxon>
        <taxon>Actinomycetota</taxon>
        <taxon>Actinomycetes</taxon>
        <taxon>Micromonosporales</taxon>
        <taxon>Micromonosporaceae</taxon>
        <taxon>Couchioplanes</taxon>
    </lineage>
</organism>
<comment type="subcellular location">
    <subcellularLocation>
        <location evidence="1">Cell membrane</location>
        <topology evidence="1">Multi-pass membrane protein</topology>
    </subcellularLocation>
</comment>
<keyword evidence="3" id="KW-1003">Cell membrane</keyword>
<dbReference type="Pfam" id="PF03176">
    <property type="entry name" value="MMPL"/>
    <property type="match status" value="2"/>
</dbReference>
<dbReference type="AlphaFoldDB" id="A0A3N1GAQ8"/>
<feature type="region of interest" description="Disordered" evidence="7">
    <location>
        <begin position="809"/>
        <end position="836"/>
    </location>
</feature>
<evidence type="ECO:0000259" key="9">
    <source>
        <dbReference type="Pfam" id="PF03176"/>
    </source>
</evidence>
<dbReference type="PANTHER" id="PTHR33406:SF11">
    <property type="entry name" value="MEMBRANE PROTEIN SCO6666-RELATED"/>
    <property type="match status" value="1"/>
</dbReference>
<dbReference type="InterPro" id="IPR004869">
    <property type="entry name" value="MMPL_dom"/>
</dbReference>
<feature type="compositionally biased region" description="Pro residues" evidence="7">
    <location>
        <begin position="814"/>
        <end position="836"/>
    </location>
</feature>
<evidence type="ECO:0000256" key="5">
    <source>
        <dbReference type="ARBA" id="ARBA00022989"/>
    </source>
</evidence>
<keyword evidence="6 8" id="KW-0472">Membrane</keyword>
<feature type="compositionally biased region" description="Pro residues" evidence="7">
    <location>
        <begin position="950"/>
        <end position="960"/>
    </location>
</feature>
<feature type="transmembrane region" description="Helical" evidence="8">
    <location>
        <begin position="517"/>
        <end position="538"/>
    </location>
</feature>
<feature type="transmembrane region" description="Helical" evidence="8">
    <location>
        <begin position="307"/>
        <end position="329"/>
    </location>
</feature>